<evidence type="ECO:0000313" key="7">
    <source>
        <dbReference type="EMBL" id="GGE56678.1"/>
    </source>
</evidence>
<dbReference type="Pfam" id="PF04464">
    <property type="entry name" value="Glyphos_transf"/>
    <property type="match status" value="1"/>
</dbReference>
<dbReference type="GO" id="GO:0019350">
    <property type="term" value="P:teichoic acid biosynthetic process"/>
    <property type="evidence" value="ECO:0007669"/>
    <property type="project" value="UniProtKB-KW"/>
</dbReference>
<dbReference type="InterPro" id="IPR043149">
    <property type="entry name" value="TagF_N"/>
</dbReference>
<dbReference type="InterPro" id="IPR007554">
    <property type="entry name" value="Glycerophosphate_synth"/>
</dbReference>
<keyword evidence="5" id="KW-0777">Teichoic acid biosynthesis</keyword>
<dbReference type="AlphaFoldDB" id="A0A8J2YP14"/>
<evidence type="ECO:0000256" key="3">
    <source>
        <dbReference type="ARBA" id="ARBA00022475"/>
    </source>
</evidence>
<dbReference type="SUPFAM" id="SSF53756">
    <property type="entry name" value="UDP-Glycosyltransferase/glycogen phosphorylase"/>
    <property type="match status" value="1"/>
</dbReference>
<dbReference type="GO" id="GO:0047355">
    <property type="term" value="F:CDP-glycerol glycerophosphotransferase activity"/>
    <property type="evidence" value="ECO:0007669"/>
    <property type="project" value="InterPro"/>
</dbReference>
<reference evidence="7" key="2">
    <citation type="submission" date="2020-09" db="EMBL/GenBank/DDBJ databases">
        <authorList>
            <person name="Sun Q."/>
            <person name="Zhou Y."/>
        </authorList>
    </citation>
    <scope>NUCLEOTIDE SEQUENCE</scope>
    <source>
        <strain evidence="7">CGMCC 1.15371</strain>
    </source>
</reference>
<comment type="subcellular location">
    <subcellularLocation>
        <location evidence="1">Cell membrane</location>
        <topology evidence="1">Peripheral membrane protein</topology>
    </subcellularLocation>
</comment>
<dbReference type="InterPro" id="IPR051612">
    <property type="entry name" value="Teichoic_Acid_Biosynth"/>
</dbReference>
<evidence type="ECO:0000256" key="5">
    <source>
        <dbReference type="ARBA" id="ARBA00022944"/>
    </source>
</evidence>
<evidence type="ECO:0000256" key="2">
    <source>
        <dbReference type="ARBA" id="ARBA00010488"/>
    </source>
</evidence>
<accession>A0A8J2YP14</accession>
<keyword evidence="4" id="KW-0808">Transferase</keyword>
<organism evidence="7 8">
    <name type="scientific">Pullulanibacillus camelliae</name>
    <dbReference type="NCBI Taxonomy" id="1707096"/>
    <lineage>
        <taxon>Bacteria</taxon>
        <taxon>Bacillati</taxon>
        <taxon>Bacillota</taxon>
        <taxon>Bacilli</taxon>
        <taxon>Bacillales</taxon>
        <taxon>Sporolactobacillaceae</taxon>
        <taxon>Pullulanibacillus</taxon>
    </lineage>
</organism>
<keyword evidence="8" id="KW-1185">Reference proteome</keyword>
<dbReference type="Proteomes" id="UP000628775">
    <property type="component" value="Unassembled WGS sequence"/>
</dbReference>
<protein>
    <submittedName>
        <fullName evidence="7">CDP-glycerol:poly(Glycerophosphate) glycerophosphotransferase</fullName>
    </submittedName>
</protein>
<comment type="similarity">
    <text evidence="2">Belongs to the CDP-glycerol glycerophosphotransferase family.</text>
</comment>
<evidence type="ECO:0000256" key="1">
    <source>
        <dbReference type="ARBA" id="ARBA00004202"/>
    </source>
</evidence>
<dbReference type="PANTHER" id="PTHR37316:SF3">
    <property type="entry name" value="TEICHOIC ACID GLYCEROL-PHOSPHATE TRANSFERASE"/>
    <property type="match status" value="1"/>
</dbReference>
<comment type="caution">
    <text evidence="7">The sequence shown here is derived from an EMBL/GenBank/DDBJ whole genome shotgun (WGS) entry which is preliminary data.</text>
</comment>
<keyword evidence="6" id="KW-0472">Membrane</keyword>
<dbReference type="InterPro" id="IPR043148">
    <property type="entry name" value="TagF_C"/>
</dbReference>
<dbReference type="Gene3D" id="3.40.50.11820">
    <property type="match status" value="1"/>
</dbReference>
<proteinExistence type="inferred from homology"/>
<reference evidence="7" key="1">
    <citation type="journal article" date="2014" name="Int. J. Syst. Evol. Microbiol.">
        <title>Complete genome sequence of Corynebacterium casei LMG S-19264T (=DSM 44701T), isolated from a smear-ripened cheese.</title>
        <authorList>
            <consortium name="US DOE Joint Genome Institute (JGI-PGF)"/>
            <person name="Walter F."/>
            <person name="Albersmeier A."/>
            <person name="Kalinowski J."/>
            <person name="Ruckert C."/>
        </authorList>
    </citation>
    <scope>NUCLEOTIDE SEQUENCE</scope>
    <source>
        <strain evidence="7">CGMCC 1.15371</strain>
    </source>
</reference>
<gene>
    <name evidence="7" type="primary">tagF</name>
    <name evidence="7" type="ORF">GCM10011391_39500</name>
</gene>
<dbReference type="EMBL" id="BMIR01000037">
    <property type="protein sequence ID" value="GGE56678.1"/>
    <property type="molecule type" value="Genomic_DNA"/>
</dbReference>
<evidence type="ECO:0000256" key="6">
    <source>
        <dbReference type="ARBA" id="ARBA00023136"/>
    </source>
</evidence>
<dbReference type="Gene3D" id="3.40.50.12580">
    <property type="match status" value="1"/>
</dbReference>
<evidence type="ECO:0000256" key="4">
    <source>
        <dbReference type="ARBA" id="ARBA00022679"/>
    </source>
</evidence>
<evidence type="ECO:0000313" key="8">
    <source>
        <dbReference type="Proteomes" id="UP000628775"/>
    </source>
</evidence>
<keyword evidence="3" id="KW-1003">Cell membrane</keyword>
<name>A0A8J2YP14_9BACL</name>
<sequence>MNNLIKNFSLFSWKVTEKAFNIIVTINDTNKFQISNYNTIEMVLTSRKSEHLITLPLNKVESNEAGLYESSLSFEQLYECPPDTTLDMYIQFTNNEECIKRRLKSTDPYLEVKGHLAGQQLFFKPYTTNKANVSLKVQKAEPIAILEDMRIEKDGRFTLMGYSFHPAFPDHEANHFIIRDKEGEIDRTLRIENIERTDLKPLSSEFNMKQSGFKVSFEIKEMHDISNVSSLKLIVKYDLPHEELEEKQLVLRPFTPKSKWKKIKRIIEKKKYILSVHKKHQTVSIKISDYNLKNEVKGAIRRRWNKLKRGREARLAYRKLFTVAGNLPADKKLLIFESFSGKQFSCNPRAIYEYIIKEYPDYKTIWSVDRRYLTLFREKNIPHVRRFSLKWLFYMARAKYWITNSRLPLWIPKPKHTTYVQTWHGTPLKRLASDMDEVHMPGTTTEKYKANFHKESSKWDYLISPNRYSTEIFQRAFNFHKEMIESGYPRNDYLYNYKNDQQAIKNRMRLALDKKVILYAPTWRDDQFYGRGRYKFDLDLDLDMMKETLGDDYIIVLRMHYLVAENLDLEPYKGFAYDFSSYEDIRDLYLVADLLITDYSSVFFDYANLRRPMIFYCYDIDTYRDKLRGFYFDFERKAPGPLVKTTEEVIASIEEFEKNHFELSDSFNAFFDKFCYLEDGQASRRVVQRIFANKK</sequence>
<dbReference type="RefSeq" id="WP_188698992.1">
    <property type="nucleotide sequence ID" value="NZ_BMIR01000037.1"/>
</dbReference>
<dbReference type="PANTHER" id="PTHR37316">
    <property type="entry name" value="TEICHOIC ACID GLYCEROL-PHOSPHATE PRIMASE"/>
    <property type="match status" value="1"/>
</dbReference>
<dbReference type="GO" id="GO:0005886">
    <property type="term" value="C:plasma membrane"/>
    <property type="evidence" value="ECO:0007669"/>
    <property type="project" value="UniProtKB-SubCell"/>
</dbReference>